<dbReference type="Gene3D" id="1.10.260.40">
    <property type="entry name" value="lambda repressor-like DNA-binding domains"/>
    <property type="match status" value="1"/>
</dbReference>
<reference evidence="2 3" key="1">
    <citation type="submission" date="2020-07" db="EMBL/GenBank/DDBJ databases">
        <authorList>
            <person name="Feng X."/>
        </authorList>
    </citation>
    <scope>NUCLEOTIDE SEQUENCE [LARGE SCALE GENOMIC DNA]</scope>
    <source>
        <strain evidence="2 3">JCM14086</strain>
    </source>
</reference>
<dbReference type="CDD" id="cd00093">
    <property type="entry name" value="HTH_XRE"/>
    <property type="match status" value="1"/>
</dbReference>
<dbReference type="SMART" id="SM00530">
    <property type="entry name" value="HTH_XRE"/>
    <property type="match status" value="1"/>
</dbReference>
<gene>
    <name evidence="2" type="ORF">H5P30_12020</name>
</gene>
<dbReference type="AlphaFoldDB" id="A0A7X1AYY2"/>
<dbReference type="GO" id="GO:0003677">
    <property type="term" value="F:DNA binding"/>
    <property type="evidence" value="ECO:0007669"/>
    <property type="project" value="InterPro"/>
</dbReference>
<keyword evidence="3" id="KW-1185">Reference proteome</keyword>
<dbReference type="EMBL" id="JACHVA010000095">
    <property type="protein sequence ID" value="MBC2602504.1"/>
    <property type="molecule type" value="Genomic_DNA"/>
</dbReference>
<dbReference type="Pfam" id="PF01381">
    <property type="entry name" value="HTH_3"/>
    <property type="match status" value="1"/>
</dbReference>
<evidence type="ECO:0000259" key="1">
    <source>
        <dbReference type="PROSITE" id="PS50943"/>
    </source>
</evidence>
<evidence type="ECO:0000313" key="3">
    <source>
        <dbReference type="Proteomes" id="UP000525652"/>
    </source>
</evidence>
<sequence length="110" mass="12500">MDDLDKYIQQRKDRDPSFAEAYESGYQEFLIGVLLKEARQSAGVTQEELATAIHTKKSVISRLENRASDARVSTLRKVAQALGKELVIELRDQVSKPKRRRVAREKMAPA</sequence>
<proteinExistence type="predicted"/>
<dbReference type="Proteomes" id="UP000525652">
    <property type="component" value="Unassembled WGS sequence"/>
</dbReference>
<dbReference type="PROSITE" id="PS50943">
    <property type="entry name" value="HTH_CROC1"/>
    <property type="match status" value="1"/>
</dbReference>
<protein>
    <submittedName>
        <fullName evidence="2">Helix-turn-helix transcriptional regulator</fullName>
    </submittedName>
</protein>
<name>A0A7X1AYY2_9BACT</name>
<feature type="domain" description="HTH cro/C1-type" evidence="1">
    <location>
        <begin position="35"/>
        <end position="90"/>
    </location>
</feature>
<organism evidence="2 3">
    <name type="scientific">Puniceicoccus vermicola</name>
    <dbReference type="NCBI Taxonomy" id="388746"/>
    <lineage>
        <taxon>Bacteria</taxon>
        <taxon>Pseudomonadati</taxon>
        <taxon>Verrucomicrobiota</taxon>
        <taxon>Opitutia</taxon>
        <taxon>Puniceicoccales</taxon>
        <taxon>Puniceicoccaceae</taxon>
        <taxon>Puniceicoccus</taxon>
    </lineage>
</organism>
<dbReference type="InterPro" id="IPR010982">
    <property type="entry name" value="Lambda_DNA-bd_dom_sf"/>
</dbReference>
<comment type="caution">
    <text evidence="2">The sequence shown here is derived from an EMBL/GenBank/DDBJ whole genome shotgun (WGS) entry which is preliminary data.</text>
</comment>
<dbReference type="RefSeq" id="WP_185693183.1">
    <property type="nucleotide sequence ID" value="NZ_JACHVA010000095.1"/>
</dbReference>
<dbReference type="InterPro" id="IPR001387">
    <property type="entry name" value="Cro/C1-type_HTH"/>
</dbReference>
<dbReference type="SUPFAM" id="SSF47413">
    <property type="entry name" value="lambda repressor-like DNA-binding domains"/>
    <property type="match status" value="1"/>
</dbReference>
<accession>A0A7X1AYY2</accession>
<evidence type="ECO:0000313" key="2">
    <source>
        <dbReference type="EMBL" id="MBC2602504.1"/>
    </source>
</evidence>